<accession>A0ABV8GP38</accession>
<protein>
    <submittedName>
        <fullName evidence="1">Uncharacterized protein</fullName>
    </submittedName>
</protein>
<reference evidence="2" key="1">
    <citation type="journal article" date="2019" name="Int. J. Syst. Evol. Microbiol.">
        <title>The Global Catalogue of Microorganisms (GCM) 10K type strain sequencing project: providing services to taxonomists for standard genome sequencing and annotation.</title>
        <authorList>
            <consortium name="The Broad Institute Genomics Platform"/>
            <consortium name="The Broad Institute Genome Sequencing Center for Infectious Disease"/>
            <person name="Wu L."/>
            <person name="Ma J."/>
        </authorList>
    </citation>
    <scope>NUCLEOTIDE SEQUENCE [LARGE SCALE GENOMIC DNA]</scope>
    <source>
        <strain evidence="2">TBRC 1276</strain>
    </source>
</reference>
<organism evidence="1 2">
    <name type="scientific">Nonomuraea purpurea</name>
    <dbReference type="NCBI Taxonomy" id="1849276"/>
    <lineage>
        <taxon>Bacteria</taxon>
        <taxon>Bacillati</taxon>
        <taxon>Actinomycetota</taxon>
        <taxon>Actinomycetes</taxon>
        <taxon>Streptosporangiales</taxon>
        <taxon>Streptosporangiaceae</taxon>
        <taxon>Nonomuraea</taxon>
    </lineage>
</organism>
<dbReference type="EMBL" id="JBHSBI010000044">
    <property type="protein sequence ID" value="MFC4015441.1"/>
    <property type="molecule type" value="Genomic_DNA"/>
</dbReference>
<proteinExistence type="predicted"/>
<comment type="caution">
    <text evidence="1">The sequence shown here is derived from an EMBL/GenBank/DDBJ whole genome shotgun (WGS) entry which is preliminary data.</text>
</comment>
<dbReference type="Proteomes" id="UP001595851">
    <property type="component" value="Unassembled WGS sequence"/>
</dbReference>
<gene>
    <name evidence="1" type="ORF">ACFOY2_50085</name>
</gene>
<evidence type="ECO:0000313" key="1">
    <source>
        <dbReference type="EMBL" id="MFC4015441.1"/>
    </source>
</evidence>
<name>A0ABV8GP38_9ACTN</name>
<sequence>MEVMRRLPGKGWEISAEDVAQLSPCRLRTSAGPMRPGMVLQPRGQVIGDPAVPQIDRTVGGSRFRRVVG</sequence>
<keyword evidence="2" id="KW-1185">Reference proteome</keyword>
<evidence type="ECO:0000313" key="2">
    <source>
        <dbReference type="Proteomes" id="UP001595851"/>
    </source>
</evidence>
<dbReference type="RefSeq" id="WP_379535255.1">
    <property type="nucleotide sequence ID" value="NZ_JBHSBI010000044.1"/>
</dbReference>